<comment type="subcellular location">
    <subcellularLocation>
        <location evidence="1">Nucleus</location>
        <location evidence="1">Nucleolus</location>
    </subcellularLocation>
</comment>
<evidence type="ECO:0000256" key="8">
    <source>
        <dbReference type="SAM" id="MobiDB-lite"/>
    </source>
</evidence>
<keyword evidence="3 7" id="KW-0853">WD repeat</keyword>
<gene>
    <name evidence="9" type="primary">UTP18</name>
    <name evidence="9" type="ORF">SEPCBS57363_001495</name>
</gene>
<accession>A0ABP0DAK6</accession>
<proteinExistence type="inferred from homology"/>
<dbReference type="InterPro" id="IPR036322">
    <property type="entry name" value="WD40_repeat_dom_sf"/>
</dbReference>
<keyword evidence="10" id="KW-1185">Reference proteome</keyword>
<dbReference type="SUPFAM" id="SSF50978">
    <property type="entry name" value="WD40 repeat-like"/>
    <property type="match status" value="1"/>
</dbReference>
<dbReference type="EMBL" id="CAWUOM010000015">
    <property type="protein sequence ID" value="CAK7265250.1"/>
    <property type="molecule type" value="Genomic_DNA"/>
</dbReference>
<dbReference type="InterPro" id="IPR015943">
    <property type="entry name" value="WD40/YVTN_repeat-like_dom_sf"/>
</dbReference>
<evidence type="ECO:0000313" key="10">
    <source>
        <dbReference type="Proteomes" id="UP001642501"/>
    </source>
</evidence>
<evidence type="ECO:0000256" key="1">
    <source>
        <dbReference type="ARBA" id="ARBA00004604"/>
    </source>
</evidence>
<protein>
    <submittedName>
        <fullName evidence="9">U3 snoRNP protein</fullName>
    </submittedName>
</protein>
<evidence type="ECO:0000256" key="6">
    <source>
        <dbReference type="ARBA" id="ARBA00025767"/>
    </source>
</evidence>
<evidence type="ECO:0000256" key="5">
    <source>
        <dbReference type="ARBA" id="ARBA00023242"/>
    </source>
</evidence>
<feature type="region of interest" description="Disordered" evidence="8">
    <location>
        <begin position="226"/>
        <end position="293"/>
    </location>
</feature>
<dbReference type="Gene3D" id="2.130.10.10">
    <property type="entry name" value="YVTN repeat-like/Quinoprotein amine dehydrogenase"/>
    <property type="match status" value="1"/>
</dbReference>
<dbReference type="PROSITE" id="PS50294">
    <property type="entry name" value="WD_REPEATS_REGION"/>
    <property type="match status" value="1"/>
</dbReference>
<sequence>MASNKKNNKKGTAPADKDEMSDNGSSDWDIDDAGQPPSSRLSGRKGAAPVLEKDSDEEDLERLVLGDRSGFRAQLFGGAEDLVGDAGRSFNDMSLALVGGTGSDSDNDDEGDPFEDAEDAHMFLYDESMQPHTSLNLTSELHKATSDGSGPDPNAPAWVDSDDERLVVSLAGRTQLRKLRRTEGEDMVNGTVYAARLRQQYLRLNPQPGWAVEADNARLQRLQLRSGAAAAKKDKKDKREKQKKEKSRRRKSDAVDDNDDLSNEVRHSDSDSNLDAASNFSDSDSSGDDDDYELMGSALPLDALLRSTSAMASASQMLFAKGGGAGVDRAHRLRPEVIDIQKTRDIPTQHAGPVESLSFHPAFDVLMSSSTSSVLHLHQIAPGAHPTPNPLLTSVRVRRTPVRCSAFLADSSSEKADSHQVVFAGRRRYFHTWNLHTGKVQKVHRVQGHSLEHRSMERFRLSPAGTHMALIATDRKRGGIVNVLDVQTMQWVAQARHESVGGIADLQWWRDGSGMTILGRDGRVGEWSLVTRRFVGVWRDDGSTGGAVVALGGGQVGGLSGGPDALGGDRWVAIGSKTGITNLYDRANLIVAGSSPTAVFTNPTPLRVLEQLITPVTTIAFTPDGQLMAFASKHKTDALRLVHLPSATVYRNWPTSKTPLGRITAVAFGRDSNFLAIGNDTGKTRLWEIRG</sequence>
<organism evidence="9 10">
    <name type="scientific">Sporothrix epigloea</name>
    <dbReference type="NCBI Taxonomy" id="1892477"/>
    <lineage>
        <taxon>Eukaryota</taxon>
        <taxon>Fungi</taxon>
        <taxon>Dikarya</taxon>
        <taxon>Ascomycota</taxon>
        <taxon>Pezizomycotina</taxon>
        <taxon>Sordariomycetes</taxon>
        <taxon>Sordariomycetidae</taxon>
        <taxon>Ophiostomatales</taxon>
        <taxon>Ophiostomataceae</taxon>
        <taxon>Sporothrix</taxon>
    </lineage>
</organism>
<feature type="region of interest" description="Disordered" evidence="8">
    <location>
        <begin position="1"/>
        <end position="61"/>
    </location>
</feature>
<feature type="compositionally biased region" description="Basic and acidic residues" evidence="8">
    <location>
        <begin position="231"/>
        <end position="243"/>
    </location>
</feature>
<feature type="repeat" description="WD" evidence="7">
    <location>
        <begin position="663"/>
        <end position="691"/>
    </location>
</feature>
<feature type="region of interest" description="Disordered" evidence="8">
    <location>
        <begin position="138"/>
        <end position="160"/>
    </location>
</feature>
<evidence type="ECO:0000256" key="3">
    <source>
        <dbReference type="ARBA" id="ARBA00022574"/>
    </source>
</evidence>
<keyword evidence="2" id="KW-0698">rRNA processing</keyword>
<evidence type="ECO:0000313" key="9">
    <source>
        <dbReference type="EMBL" id="CAK7265250.1"/>
    </source>
</evidence>
<evidence type="ECO:0000256" key="2">
    <source>
        <dbReference type="ARBA" id="ARBA00022552"/>
    </source>
</evidence>
<evidence type="ECO:0000256" key="4">
    <source>
        <dbReference type="ARBA" id="ARBA00022737"/>
    </source>
</evidence>
<dbReference type="InterPro" id="IPR001680">
    <property type="entry name" value="WD40_rpt"/>
</dbReference>
<keyword evidence="4" id="KW-0677">Repeat</keyword>
<evidence type="ECO:0000256" key="7">
    <source>
        <dbReference type="PROSITE-ProRule" id="PRU00221"/>
    </source>
</evidence>
<reference evidence="9 10" key="1">
    <citation type="submission" date="2024-01" db="EMBL/GenBank/DDBJ databases">
        <authorList>
            <person name="Allen C."/>
            <person name="Tagirdzhanova G."/>
        </authorList>
    </citation>
    <scope>NUCLEOTIDE SEQUENCE [LARGE SCALE GENOMIC DNA]</scope>
    <source>
        <strain evidence="9 10">CBS 573.63</strain>
    </source>
</reference>
<comment type="caution">
    <text evidence="9">The sequence shown here is derived from an EMBL/GenBank/DDBJ whole genome shotgun (WGS) entry which is preliminary data.</text>
</comment>
<comment type="similarity">
    <text evidence="6">Belongs to the WD repeat UTP18 family.</text>
</comment>
<dbReference type="Proteomes" id="UP001642501">
    <property type="component" value="Unassembled WGS sequence"/>
</dbReference>
<dbReference type="PANTHER" id="PTHR18359">
    <property type="entry name" value="WD-REPEAT PROTEIN-RELATED"/>
    <property type="match status" value="1"/>
</dbReference>
<dbReference type="PANTHER" id="PTHR18359:SF0">
    <property type="entry name" value="U3 SMALL NUCLEOLAR RNA-ASSOCIATED PROTEIN 18 HOMOLOG"/>
    <property type="match status" value="1"/>
</dbReference>
<dbReference type="SMART" id="SM00320">
    <property type="entry name" value="WD40"/>
    <property type="match status" value="4"/>
</dbReference>
<feature type="compositionally biased region" description="Low complexity" evidence="8">
    <location>
        <begin position="271"/>
        <end position="284"/>
    </location>
</feature>
<dbReference type="PROSITE" id="PS50082">
    <property type="entry name" value="WD_REPEATS_2"/>
    <property type="match status" value="1"/>
</dbReference>
<dbReference type="InterPro" id="IPR045161">
    <property type="entry name" value="Utp18"/>
</dbReference>
<name>A0ABP0DAK6_9PEZI</name>
<keyword evidence="5" id="KW-0539">Nucleus</keyword>